<reference evidence="5" key="1">
    <citation type="submission" date="2017-01" db="EMBL/GenBank/DDBJ databases">
        <authorList>
            <person name="Assis F.L."/>
            <person name="Abrahao J.S."/>
            <person name="Silva L."/>
            <person name="Khalil J.B."/>
            <person name="Rodrigues R."/>
            <person name="Silva L.S."/>
            <person name="Arantes T."/>
            <person name="Boratto P."/>
            <person name="Andrade M."/>
            <person name="Kroon E.G."/>
            <person name="Ribeiro B."/>
            <person name="Bergier I."/>
            <person name="Seligmann H."/>
            <person name="Ghigo E."/>
            <person name="Colson P."/>
            <person name="Levasseur A."/>
            <person name="Raoult D."/>
            <person name="Scola B.L."/>
        </authorList>
    </citation>
    <scope>NUCLEOTIDE SEQUENCE</scope>
    <source>
        <strain evidence="5">Soda lake</strain>
    </source>
</reference>
<keyword evidence="1" id="KW-0862">Zinc</keyword>
<keyword evidence="2" id="KW-0175">Coiled coil</keyword>
<dbReference type="InterPro" id="IPR013083">
    <property type="entry name" value="Znf_RING/FYVE/PHD"/>
</dbReference>
<dbReference type="Pfam" id="PF13920">
    <property type="entry name" value="zf-C3HC4_3"/>
    <property type="match status" value="1"/>
</dbReference>
<dbReference type="KEGG" id="vg:80519172"/>
<feature type="domain" description="C2H2-type" evidence="4">
    <location>
        <begin position="5"/>
        <end position="35"/>
    </location>
</feature>
<evidence type="ECO:0000256" key="1">
    <source>
        <dbReference type="PROSITE-ProRule" id="PRU00042"/>
    </source>
</evidence>
<accession>A0A6N1NMV4</accession>
<evidence type="ECO:0000313" key="5">
    <source>
        <dbReference type="EMBL" id="QKU35729.1"/>
    </source>
</evidence>
<evidence type="ECO:0000256" key="2">
    <source>
        <dbReference type="SAM" id="Coils"/>
    </source>
</evidence>
<dbReference type="EMBL" id="KY523104">
    <property type="protein sequence ID" value="QKU35729.1"/>
    <property type="molecule type" value="Genomic_DNA"/>
</dbReference>
<evidence type="ECO:0000259" key="3">
    <source>
        <dbReference type="PROSITE" id="PS50089"/>
    </source>
</evidence>
<dbReference type="PROSITE" id="PS50157">
    <property type="entry name" value="ZINC_FINGER_C2H2_2"/>
    <property type="match status" value="1"/>
</dbReference>
<dbReference type="InterPro" id="IPR013087">
    <property type="entry name" value="Znf_C2H2_type"/>
</dbReference>
<dbReference type="GO" id="GO:0016567">
    <property type="term" value="P:protein ubiquitination"/>
    <property type="evidence" value="ECO:0007669"/>
    <property type="project" value="TreeGrafter"/>
</dbReference>
<evidence type="ECO:0000259" key="4">
    <source>
        <dbReference type="PROSITE" id="PS50157"/>
    </source>
</evidence>
<proteinExistence type="predicted"/>
<dbReference type="GO" id="GO:0008270">
    <property type="term" value="F:zinc ion binding"/>
    <property type="evidence" value="ECO:0007669"/>
    <property type="project" value="UniProtKB-KW"/>
</dbReference>
<dbReference type="GO" id="GO:0061630">
    <property type="term" value="F:ubiquitin protein ligase activity"/>
    <property type="evidence" value="ECO:0007669"/>
    <property type="project" value="UniProtKB-EC"/>
</dbReference>
<keyword evidence="1" id="KW-0863">Zinc-finger</keyword>
<dbReference type="PROSITE" id="PS00028">
    <property type="entry name" value="ZINC_FINGER_C2H2_1"/>
    <property type="match status" value="1"/>
</dbReference>
<organism evidence="5">
    <name type="scientific">Tupanvirus soda lake</name>
    <dbReference type="NCBI Taxonomy" id="2126985"/>
    <lineage>
        <taxon>Viruses</taxon>
        <taxon>Varidnaviria</taxon>
        <taxon>Bamfordvirae</taxon>
        <taxon>Nucleocytoviricota</taxon>
        <taxon>Megaviricetes</taxon>
        <taxon>Imitervirales</taxon>
        <taxon>Mimiviridae</taxon>
        <taxon>Megamimivirinae</taxon>
        <taxon>Tupanvirus</taxon>
        <taxon>Tupanvirus salinum</taxon>
    </lineage>
</organism>
<dbReference type="PANTHER" id="PTHR22996:SF0">
    <property type="entry name" value="RE60872P-RELATED"/>
    <property type="match status" value="1"/>
</dbReference>
<keyword evidence="1" id="KW-0479">Metal-binding</keyword>
<dbReference type="InterPro" id="IPR045194">
    <property type="entry name" value="MGRN1/RNF157-like"/>
</dbReference>
<reference evidence="5" key="2">
    <citation type="journal article" date="2018" name="Nat. Commun.">
        <title>Tailed giant Tupanvirus possesses the most complete translational apparatus of the known virosphere.</title>
        <authorList>
            <person name="Abrahao J."/>
            <person name="Silva L."/>
            <person name="Silva L.S."/>
            <person name="Khalil J.Y.B."/>
            <person name="Rodrigues R."/>
            <person name="Arantes T."/>
            <person name="Assis F."/>
            <person name="Boratto P."/>
            <person name="Andrade M."/>
            <person name="Kroon E.G."/>
            <person name="Ribeiro B."/>
            <person name="Bergier I."/>
            <person name="Seligmann H."/>
            <person name="Ghigo E."/>
            <person name="Colson P."/>
            <person name="Levasseur A."/>
            <person name="Kroemer G."/>
            <person name="Raoult D."/>
            <person name="La Scola B."/>
        </authorList>
    </citation>
    <scope>NUCLEOTIDE SEQUENCE [LARGE SCALE GENOMIC DNA]</scope>
    <source>
        <strain evidence="5">Soda lake</strain>
    </source>
</reference>
<dbReference type="SUPFAM" id="SSF57850">
    <property type="entry name" value="RING/U-box"/>
    <property type="match status" value="1"/>
</dbReference>
<dbReference type="InterPro" id="IPR001841">
    <property type="entry name" value="Znf_RING"/>
</dbReference>
<protein>
    <submittedName>
        <fullName evidence="5">RING finger domain protein</fullName>
    </submittedName>
</protein>
<dbReference type="Gene3D" id="3.30.40.10">
    <property type="entry name" value="Zinc/RING finger domain, C3HC4 (zinc finger)"/>
    <property type="match status" value="1"/>
</dbReference>
<dbReference type="GeneID" id="80519172"/>
<dbReference type="SMART" id="SM00184">
    <property type="entry name" value="RING"/>
    <property type="match status" value="1"/>
</dbReference>
<feature type="coiled-coil region" evidence="2">
    <location>
        <begin position="43"/>
        <end position="119"/>
    </location>
</feature>
<name>A0A6N1NMV4_9VIRU</name>
<feature type="domain" description="RING-type" evidence="3">
    <location>
        <begin position="138"/>
        <end position="179"/>
    </location>
</feature>
<dbReference type="RefSeq" id="YP_010782408.1">
    <property type="nucleotide sequence ID" value="NC_075039.1"/>
</dbReference>
<dbReference type="PROSITE" id="PS50089">
    <property type="entry name" value="ZF_RING_2"/>
    <property type="match status" value="1"/>
</dbReference>
<dbReference type="PANTHER" id="PTHR22996">
    <property type="entry name" value="MAHOGUNIN"/>
    <property type="match status" value="1"/>
</dbReference>
<sequence length="190" mass="22595">MGQFYLCSELNCNRKYITKNKLVKHFLDAHEIIKTENEIGEPVEITKENKKEVETKKDKLKQKEIQEDRIKDINRKKQLELEAKTEAERELKEKYMEQYKKLEQSKLEVEQKQMELSKKWLEIVTRVQNRIKENSSECSLCVEEVADTACIPCGHKNFCRECIENYLKSYHQNGCPVCRQEVKSLVKIYS</sequence>